<accession>A0A8X7NBZ8</accession>
<evidence type="ECO:0000256" key="2">
    <source>
        <dbReference type="SAM" id="Phobius"/>
    </source>
</evidence>
<feature type="transmembrane region" description="Helical" evidence="2">
    <location>
        <begin position="196"/>
        <end position="216"/>
    </location>
</feature>
<sequence>MSNSSIPIAATADTELLAVQSNSLITASLALGYVLTEWTYHLEWENSDIWPRILSPFLATLAALFYSIRHSVRRAWYQRQLRKAIVKDSKDSSPTAANTPATRPGSPSRGPSEKSIPEWALPSQHPSKSFFRTSHKPLNGPEWAYVFARIGSVGCALSALALHTVGNIGVGDESLDEALRWKIPDRNCNAAVRLKAGFNLFALSGSGAIILVRALALHKFRRPFEKPILWMLWGSLQALILVELITISSISTHDGSRFCLTGPNSFSVPNIVPLLPYFLPILSSTLCFVLIARYLIAYRRQNPDAWAAGWTFRLYLRDSFIYWLSSMLLFLPLLVIYIVEQTRLPALTGTLVPDEAGLERDAEIQRWKIMAALNLCTACSAAYACRIFVNLRKCLEHDLGRGAAAGGMGATAYEHNQTTAGPNAVPPGSRGANGGVWATGGMAPSRLRNRSAAAAMSAGAGMAGHQYPHQQYQYPYPNSYLYPNLNVPGQQQPTIPGQGGYYQHPSTCQDPSTFPAHPNQAYYHPQSATTSQPIYHQISRIYGGEQAMSVNAISSRWAAGPMGSGISAGGAGGVGVHSSLAPGAASRVGVQRSFTGGVGAGGPATSFQLQQGQPQAAGMNETASQVQFQLPAIHQQFSGAQGGEGEKVGQQGEGGPSFASGMGTVSHSLGVMGSPLQQQQQQQQQQQHPAAMTGEFLQAMNASGLPFQLAPPATLPLHEQQQQQQPYPLLSQAPSLPERQLVVVQEDWGDTHPDLVFSLNGGLDDDEEEEEMQQQYLQQQQQQQQQYGMGFNHGAGAYLPGMGMVAVPSAGSASMPLSSMAPTSATAQSSVAEAQTSRPNTASSASIIPPPPPSTESAGRDPQDQLAEREEADDDDDDDDGSWMDHPEECECDGCCETDTEASDYVRPDPAPEPHSEGQDVDARGSREGMEGAGRPLHGPR</sequence>
<feature type="region of interest" description="Disordered" evidence="1">
    <location>
        <begin position="639"/>
        <end position="689"/>
    </location>
</feature>
<feature type="transmembrane region" description="Helical" evidence="2">
    <location>
        <begin position="143"/>
        <end position="165"/>
    </location>
</feature>
<feature type="compositionally biased region" description="Acidic residues" evidence="1">
    <location>
        <begin position="890"/>
        <end position="902"/>
    </location>
</feature>
<dbReference type="PANTHER" id="PTHR15672:SF8">
    <property type="entry name" value="PROTEIN ENCORE"/>
    <property type="match status" value="1"/>
</dbReference>
<dbReference type="PANTHER" id="PTHR15672">
    <property type="entry name" value="CAMP-REGULATED PHOSPHOPROTEIN 21 RELATED R3H DOMAIN CONTAINING PROTEIN"/>
    <property type="match status" value="1"/>
</dbReference>
<name>A0A8X7NBZ8_9BASI</name>
<feature type="region of interest" description="Disordered" evidence="1">
    <location>
        <begin position="811"/>
        <end position="941"/>
    </location>
</feature>
<organism evidence="3 4">
    <name type="scientific">Tilletia walkeri</name>
    <dbReference type="NCBI Taxonomy" id="117179"/>
    <lineage>
        <taxon>Eukaryota</taxon>
        <taxon>Fungi</taxon>
        <taxon>Dikarya</taxon>
        <taxon>Basidiomycota</taxon>
        <taxon>Ustilaginomycotina</taxon>
        <taxon>Exobasidiomycetes</taxon>
        <taxon>Tilletiales</taxon>
        <taxon>Tilletiaceae</taxon>
        <taxon>Tilletia</taxon>
    </lineage>
</organism>
<feature type="compositionally biased region" description="Low complexity" evidence="1">
    <location>
        <begin position="677"/>
        <end position="687"/>
    </location>
</feature>
<feature type="compositionally biased region" description="Acidic residues" evidence="1">
    <location>
        <begin position="763"/>
        <end position="772"/>
    </location>
</feature>
<comment type="caution">
    <text evidence="3">The sequence shown here is derived from an EMBL/GenBank/DDBJ whole genome shotgun (WGS) entry which is preliminary data.</text>
</comment>
<feature type="region of interest" description="Disordered" evidence="1">
    <location>
        <begin position="87"/>
        <end position="128"/>
    </location>
</feature>
<keyword evidence="4" id="KW-1185">Reference proteome</keyword>
<keyword evidence="2" id="KW-0812">Transmembrane</keyword>
<keyword evidence="2" id="KW-0472">Membrane</keyword>
<evidence type="ECO:0000313" key="3">
    <source>
        <dbReference type="EMBL" id="KAE8271111.1"/>
    </source>
</evidence>
<reference evidence="3" key="2">
    <citation type="journal article" date="2019" name="IMA Fungus">
        <title>Genome sequencing and comparison of five Tilletia species to identify candidate genes for the detection of regulated species infecting wheat.</title>
        <authorList>
            <person name="Nguyen H.D.T."/>
            <person name="Sultana T."/>
            <person name="Kesanakurti P."/>
            <person name="Hambleton S."/>
        </authorList>
    </citation>
    <scope>NUCLEOTIDE SEQUENCE</scope>
    <source>
        <strain evidence="3">DAOMC 236422</strain>
    </source>
</reference>
<protein>
    <submittedName>
        <fullName evidence="3">Uncharacterized protein</fullName>
    </submittedName>
</protein>
<feature type="transmembrane region" description="Helical" evidence="2">
    <location>
        <begin position="271"/>
        <end position="296"/>
    </location>
</feature>
<feature type="region of interest" description="Disordered" evidence="1">
    <location>
        <begin position="761"/>
        <end position="786"/>
    </location>
</feature>
<feature type="compositionally biased region" description="Polar residues" evidence="1">
    <location>
        <begin position="811"/>
        <end position="841"/>
    </location>
</feature>
<dbReference type="EMBL" id="LWDG02000027">
    <property type="protein sequence ID" value="KAE8271111.1"/>
    <property type="molecule type" value="Genomic_DNA"/>
</dbReference>
<reference evidence="3" key="1">
    <citation type="submission" date="2016-04" db="EMBL/GenBank/DDBJ databases">
        <authorList>
            <person name="Nguyen H.D."/>
            <person name="Samba Siva P."/>
            <person name="Cullis J."/>
            <person name="Levesque C.A."/>
            <person name="Hambleton S."/>
        </authorList>
    </citation>
    <scope>NUCLEOTIDE SEQUENCE</scope>
    <source>
        <strain evidence="3">DAOMC 236422</strain>
    </source>
</reference>
<proteinExistence type="predicted"/>
<gene>
    <name evidence="3" type="ORF">A4X09_0g1238</name>
</gene>
<feature type="transmembrane region" description="Helical" evidence="2">
    <location>
        <begin position="228"/>
        <end position="251"/>
    </location>
</feature>
<keyword evidence="2" id="KW-1133">Transmembrane helix</keyword>
<evidence type="ECO:0000256" key="1">
    <source>
        <dbReference type="SAM" id="MobiDB-lite"/>
    </source>
</evidence>
<feature type="transmembrane region" description="Helical" evidence="2">
    <location>
        <begin position="49"/>
        <end position="68"/>
    </location>
</feature>
<feature type="compositionally biased region" description="Polar residues" evidence="1">
    <location>
        <begin position="92"/>
        <end position="101"/>
    </location>
</feature>
<dbReference type="AlphaFoldDB" id="A0A8X7NBZ8"/>
<dbReference type="InterPro" id="IPR051937">
    <property type="entry name" value="R3H_domain_containing"/>
</dbReference>
<feature type="compositionally biased region" description="Basic and acidic residues" evidence="1">
    <location>
        <begin position="858"/>
        <end position="869"/>
    </location>
</feature>
<feature type="compositionally biased region" description="Basic and acidic residues" evidence="1">
    <location>
        <begin position="904"/>
        <end position="930"/>
    </location>
</feature>
<dbReference type="Proteomes" id="UP000078113">
    <property type="component" value="Unassembled WGS sequence"/>
</dbReference>
<feature type="compositionally biased region" description="Acidic residues" evidence="1">
    <location>
        <begin position="870"/>
        <end position="882"/>
    </location>
</feature>
<feature type="region of interest" description="Disordered" evidence="1">
    <location>
        <begin position="502"/>
        <end position="529"/>
    </location>
</feature>
<feature type="transmembrane region" description="Helical" evidence="2">
    <location>
        <begin position="320"/>
        <end position="339"/>
    </location>
</feature>
<feature type="compositionally biased region" description="Low complexity" evidence="1">
    <location>
        <begin position="773"/>
        <end position="786"/>
    </location>
</feature>
<evidence type="ECO:0000313" key="4">
    <source>
        <dbReference type="Proteomes" id="UP000078113"/>
    </source>
</evidence>